<accession>A0AB33H6D0</accession>
<reference evidence="2 3" key="1">
    <citation type="submission" date="2018-09" db="EMBL/GenBank/DDBJ databases">
        <title>Whole genome sequencing of Citrobacter freundii AR_0116.</title>
        <authorList>
            <person name="Conlan S."/>
            <person name="Thomas P.J."/>
            <person name="Mullikin J."/>
            <person name="Frank K.M."/>
            <person name="Segre J.A."/>
        </authorList>
    </citation>
    <scope>NUCLEOTIDE SEQUENCE [LARGE SCALE GENOMIC DNA]</scope>
    <source>
        <strain evidence="2 3">AR_0116</strain>
    </source>
</reference>
<dbReference type="EMBL" id="CP032184">
    <property type="protein sequence ID" value="AXZ47384.1"/>
    <property type="molecule type" value="Genomic_DNA"/>
</dbReference>
<dbReference type="AlphaFoldDB" id="A0AB33H6D0"/>
<dbReference type="Proteomes" id="UP000263627">
    <property type="component" value="Chromosome"/>
</dbReference>
<keyword evidence="1" id="KW-0812">Transmembrane</keyword>
<name>A0AB33H6D0_CITFR</name>
<evidence type="ECO:0000313" key="2">
    <source>
        <dbReference type="EMBL" id="AXZ47384.1"/>
    </source>
</evidence>
<keyword evidence="1" id="KW-0472">Membrane</keyword>
<sequence length="62" mass="7281">MECIKTTLILLLGWLVMITGMIEYLFIGCMVWLVVCLICDILNIIKKQRLEKYFGTNRKNVQ</sequence>
<evidence type="ECO:0000256" key="1">
    <source>
        <dbReference type="SAM" id="Phobius"/>
    </source>
</evidence>
<proteinExistence type="predicted"/>
<organism evidence="2 3">
    <name type="scientific">Citrobacter freundii</name>
    <dbReference type="NCBI Taxonomy" id="546"/>
    <lineage>
        <taxon>Bacteria</taxon>
        <taxon>Pseudomonadati</taxon>
        <taxon>Pseudomonadota</taxon>
        <taxon>Gammaproteobacteria</taxon>
        <taxon>Enterobacterales</taxon>
        <taxon>Enterobacteriaceae</taxon>
        <taxon>Citrobacter</taxon>
        <taxon>Citrobacter freundii complex</taxon>
    </lineage>
</organism>
<feature type="transmembrane region" description="Helical" evidence="1">
    <location>
        <begin position="12"/>
        <end position="45"/>
    </location>
</feature>
<keyword evidence="1" id="KW-1133">Transmembrane helix</keyword>
<evidence type="ECO:0000313" key="3">
    <source>
        <dbReference type="Proteomes" id="UP000263627"/>
    </source>
</evidence>
<protein>
    <submittedName>
        <fullName evidence="2">Uncharacterized protein</fullName>
    </submittedName>
</protein>
<gene>
    <name evidence="2" type="ORF">AM363_10680</name>
</gene>